<organism evidence="1">
    <name type="scientific">Tanacetum cinerariifolium</name>
    <name type="common">Dalmatian daisy</name>
    <name type="synonym">Chrysanthemum cinerariifolium</name>
    <dbReference type="NCBI Taxonomy" id="118510"/>
    <lineage>
        <taxon>Eukaryota</taxon>
        <taxon>Viridiplantae</taxon>
        <taxon>Streptophyta</taxon>
        <taxon>Embryophyta</taxon>
        <taxon>Tracheophyta</taxon>
        <taxon>Spermatophyta</taxon>
        <taxon>Magnoliopsida</taxon>
        <taxon>eudicotyledons</taxon>
        <taxon>Gunneridae</taxon>
        <taxon>Pentapetalae</taxon>
        <taxon>asterids</taxon>
        <taxon>campanulids</taxon>
        <taxon>Asterales</taxon>
        <taxon>Asteraceae</taxon>
        <taxon>Asteroideae</taxon>
        <taxon>Anthemideae</taxon>
        <taxon>Anthemidinae</taxon>
        <taxon>Tanacetum</taxon>
    </lineage>
</organism>
<proteinExistence type="predicted"/>
<reference evidence="1" key="1">
    <citation type="journal article" date="2019" name="Sci. Rep.">
        <title>Draft genome of Tanacetum cinerariifolium, the natural source of mosquito coil.</title>
        <authorList>
            <person name="Yamashiro T."/>
            <person name="Shiraishi A."/>
            <person name="Satake H."/>
            <person name="Nakayama K."/>
        </authorList>
    </citation>
    <scope>NUCLEOTIDE SEQUENCE</scope>
</reference>
<evidence type="ECO:0000313" key="1">
    <source>
        <dbReference type="EMBL" id="GEU56820.1"/>
    </source>
</evidence>
<protein>
    <submittedName>
        <fullName evidence="1">Integrase, catalytic region, zinc finger, CCHC-type, peptidase aspartic, catalytic</fullName>
    </submittedName>
</protein>
<dbReference type="AlphaFoldDB" id="A0A6L2L6T6"/>
<accession>A0A6L2L6T6</accession>
<gene>
    <name evidence="1" type="ORF">Tci_028798</name>
</gene>
<comment type="caution">
    <text evidence="1">The sequence shown here is derived from an EMBL/GenBank/DDBJ whole genome shotgun (WGS) entry which is preliminary data.</text>
</comment>
<name>A0A6L2L6T6_TANCI</name>
<sequence length="421" mass="47828">MQREQVQLVLRELRTELGILIQADERDAFDSDVDEAPTAQTMFIENISFANVVCDEAGPSYDSNILSEYVMDNAESVVQKTVSSVPHDTPLMIINEMHEPTAHGQEIVKSNHARVLVHDSDTLEIAKTTRKQMNEKMKDPECVKKKVKIAPHEYSKENYLATFTPQKQLTPEQIFWSKDLIKMKAEALKEQNPALRPIKALMVYPLNTPAMLVPRAQINEKMKCVTKDSVTSKVLAPSMYAIDVVSLPPHCRNNREVHLDYLKHLKEIVATLREIVKEAQAARPLDGSLASACLYTKHSQDLTFQTLHLCLFSNAGRTNHPLVFGLMLLKTYDMGSLIAQEFFKKFIGTVRFGNDHFGTIMGYGDYAIGDSVTSRVYYVEGLRHNLFSVGQFCDSDLEVTFRKHSFYVRDTYGVEFGFSWF</sequence>
<dbReference type="EMBL" id="BKCJ010003728">
    <property type="protein sequence ID" value="GEU56820.1"/>
    <property type="molecule type" value="Genomic_DNA"/>
</dbReference>